<feature type="transmembrane region" description="Helical" evidence="1">
    <location>
        <begin position="389"/>
        <end position="411"/>
    </location>
</feature>
<keyword evidence="1" id="KW-0812">Transmembrane</keyword>
<organism evidence="2 3">
    <name type="scientific">Rufibacter roseus</name>
    <dbReference type="NCBI Taxonomy" id="1567108"/>
    <lineage>
        <taxon>Bacteria</taxon>
        <taxon>Pseudomonadati</taxon>
        <taxon>Bacteroidota</taxon>
        <taxon>Cytophagia</taxon>
        <taxon>Cytophagales</taxon>
        <taxon>Hymenobacteraceae</taxon>
        <taxon>Rufibacter</taxon>
    </lineage>
</organism>
<evidence type="ECO:0000313" key="2">
    <source>
        <dbReference type="EMBL" id="MFC6997813.1"/>
    </source>
</evidence>
<keyword evidence="1" id="KW-1133">Transmembrane helix</keyword>
<feature type="transmembrane region" description="Helical" evidence="1">
    <location>
        <begin position="352"/>
        <end position="377"/>
    </location>
</feature>
<name>A0ABW2DL88_9BACT</name>
<feature type="transmembrane region" description="Helical" evidence="1">
    <location>
        <begin position="145"/>
        <end position="165"/>
    </location>
</feature>
<reference evidence="3" key="1">
    <citation type="journal article" date="2019" name="Int. J. Syst. Evol. Microbiol.">
        <title>The Global Catalogue of Microorganisms (GCM) 10K type strain sequencing project: providing services to taxonomists for standard genome sequencing and annotation.</title>
        <authorList>
            <consortium name="The Broad Institute Genomics Platform"/>
            <consortium name="The Broad Institute Genome Sequencing Center for Infectious Disease"/>
            <person name="Wu L."/>
            <person name="Ma J."/>
        </authorList>
    </citation>
    <scope>NUCLEOTIDE SEQUENCE [LARGE SCALE GENOMIC DNA]</scope>
    <source>
        <strain evidence="3">CGMCC 4.7393</strain>
    </source>
</reference>
<feature type="transmembrane region" description="Helical" evidence="1">
    <location>
        <begin position="285"/>
        <end position="305"/>
    </location>
</feature>
<evidence type="ECO:0000256" key="1">
    <source>
        <dbReference type="SAM" id="Phobius"/>
    </source>
</evidence>
<sequence>MKEQILNHLNSPGQLEKLYRTNKTSFRQEFSSLYPQLSGNVLADFWHERLNYESDAISWGSRKEFLFVVLLAFVAGLLVKIPSFFPVDEEYFFPRNISFLVLPFLTAYFAWRSNLSGKKIAFVCAVILVCLLYINFLPNNNQSDTLILACIHLPLLLWVVLGVSFSGNELRDYKKRLSFLRFNGDLAVMSAMLVIAGGIMTAITIGLFSLIGFSIEKFYFEYVVAFGLPAVPIVATYLTQSNPQLVNKVSPVIAKLFSPLVLAMLVVYLGAIIFSGKDPYNDREFLLLFNLLLIGVMALIFFSVAESSTKSTSSSAIWILLLLSVVTVVVNGIALSAITFRISEWGITPNRLAVLGGNFLILVHLLLVTVMLFKATIRKAAVTEVGRAIAVYLPVYFVWTVIVVFLFPLIFGFR</sequence>
<dbReference type="Proteomes" id="UP001596405">
    <property type="component" value="Unassembled WGS sequence"/>
</dbReference>
<feature type="transmembrane region" description="Helical" evidence="1">
    <location>
        <begin position="317"/>
        <end position="340"/>
    </location>
</feature>
<keyword evidence="3" id="KW-1185">Reference proteome</keyword>
<protein>
    <submittedName>
        <fullName evidence="2">DUF4153 domain-containing protein</fullName>
    </submittedName>
</protein>
<feature type="transmembrane region" description="Helical" evidence="1">
    <location>
        <begin position="219"/>
        <end position="240"/>
    </location>
</feature>
<proteinExistence type="predicted"/>
<dbReference type="RefSeq" id="WP_066619476.1">
    <property type="nucleotide sequence ID" value="NZ_JBHSYQ010000003.1"/>
</dbReference>
<dbReference type="EMBL" id="JBHSYQ010000003">
    <property type="protein sequence ID" value="MFC6997813.1"/>
    <property type="molecule type" value="Genomic_DNA"/>
</dbReference>
<gene>
    <name evidence="2" type="ORF">ACFQHR_09255</name>
</gene>
<feature type="transmembrane region" description="Helical" evidence="1">
    <location>
        <begin position="65"/>
        <end position="85"/>
    </location>
</feature>
<comment type="caution">
    <text evidence="2">The sequence shown here is derived from an EMBL/GenBank/DDBJ whole genome shotgun (WGS) entry which is preliminary data.</text>
</comment>
<accession>A0ABW2DL88</accession>
<keyword evidence="1" id="KW-0472">Membrane</keyword>
<feature type="transmembrane region" description="Helical" evidence="1">
    <location>
        <begin position="120"/>
        <end position="139"/>
    </location>
</feature>
<evidence type="ECO:0000313" key="3">
    <source>
        <dbReference type="Proteomes" id="UP001596405"/>
    </source>
</evidence>
<feature type="transmembrane region" description="Helical" evidence="1">
    <location>
        <begin position="186"/>
        <end position="213"/>
    </location>
</feature>
<feature type="transmembrane region" description="Helical" evidence="1">
    <location>
        <begin position="252"/>
        <end position="273"/>
    </location>
</feature>
<feature type="transmembrane region" description="Helical" evidence="1">
    <location>
        <begin position="91"/>
        <end position="111"/>
    </location>
</feature>